<dbReference type="PANTHER" id="PTHR43694">
    <property type="entry name" value="RIBONUCLEASE J"/>
    <property type="match status" value="1"/>
</dbReference>
<dbReference type="PANTHER" id="PTHR43694:SF4">
    <property type="entry name" value="RIBONUCLEASE J 2"/>
    <property type="match status" value="1"/>
</dbReference>
<evidence type="ECO:0000313" key="2">
    <source>
        <dbReference type="EMBL" id="SUP58548.1"/>
    </source>
</evidence>
<dbReference type="Gene3D" id="3.60.15.10">
    <property type="entry name" value="Ribonuclease Z/Hydroxyacylglutathione hydrolase-like"/>
    <property type="match status" value="1"/>
</dbReference>
<dbReference type="AlphaFoldDB" id="A0A380P1I9"/>
<dbReference type="Proteomes" id="UP000254621">
    <property type="component" value="Unassembled WGS sequence"/>
</dbReference>
<gene>
    <name evidence="2" type="primary">rnjB_2</name>
    <name evidence="2" type="ORF">NCTC13645_01011</name>
</gene>
<dbReference type="InterPro" id="IPR036866">
    <property type="entry name" value="RibonucZ/Hydroxyglut_hydro"/>
</dbReference>
<dbReference type="InterPro" id="IPR055132">
    <property type="entry name" value="RNase_J_b_CASP"/>
</dbReference>
<protein>
    <submittedName>
        <fullName evidence="2">Ribonuclease J 2</fullName>
        <ecNumber evidence="2">3.1.-.-</ecNumber>
    </submittedName>
</protein>
<evidence type="ECO:0000313" key="3">
    <source>
        <dbReference type="Proteomes" id="UP000254621"/>
    </source>
</evidence>
<dbReference type="GO" id="GO:0016787">
    <property type="term" value="F:hydrolase activity"/>
    <property type="evidence" value="ECO:0007669"/>
    <property type="project" value="UniProtKB-KW"/>
</dbReference>
<name>A0A380P1I9_WEIVI</name>
<dbReference type="EMBL" id="UHIV01000002">
    <property type="protein sequence ID" value="SUP58548.1"/>
    <property type="molecule type" value="Genomic_DNA"/>
</dbReference>
<accession>A0A380P1I9</accession>
<reference evidence="2 3" key="1">
    <citation type="submission" date="2018-06" db="EMBL/GenBank/DDBJ databases">
        <authorList>
            <consortium name="Pathogen Informatics"/>
            <person name="Doyle S."/>
        </authorList>
    </citation>
    <scope>NUCLEOTIDE SEQUENCE [LARGE SCALE GENOMIC DNA]</scope>
    <source>
        <strain evidence="2 3">NCTC13645</strain>
    </source>
</reference>
<keyword evidence="2" id="KW-0378">Hydrolase</keyword>
<dbReference type="SUPFAM" id="SSF56281">
    <property type="entry name" value="Metallo-hydrolase/oxidoreductase"/>
    <property type="match status" value="1"/>
</dbReference>
<feature type="domain" description="Ribonuclease J beta-CASP" evidence="1">
    <location>
        <begin position="141"/>
        <end position="181"/>
    </location>
</feature>
<organism evidence="2 3">
    <name type="scientific">Weissella viridescens</name>
    <name type="common">Lactobacillus viridescens</name>
    <dbReference type="NCBI Taxonomy" id="1629"/>
    <lineage>
        <taxon>Bacteria</taxon>
        <taxon>Bacillati</taxon>
        <taxon>Bacillota</taxon>
        <taxon>Bacilli</taxon>
        <taxon>Lactobacillales</taxon>
        <taxon>Lactobacillaceae</taxon>
        <taxon>Weissella</taxon>
    </lineage>
</organism>
<dbReference type="Pfam" id="PF22505">
    <property type="entry name" value="RNase_J_b_CASP"/>
    <property type="match status" value="1"/>
</dbReference>
<proteinExistence type="predicted"/>
<dbReference type="EC" id="3.1.-.-" evidence="2"/>
<sequence>MLNEVQVPVFGSELTIELAKLAVEAEPISAGFDDYHVVRGNTEVVMNDVTVSFFETTHTIPDSLGIVLETPAGQVVYTGDFKFDTTALPDYRTDLARLATIGTKKVTALLGDAAGTANQGEVSHESAIGDYILETFRGNKQERIIVAAVASNLQRIQQVIDAAYKVGRKIVLSGQDLEKLFEQPYV</sequence>
<evidence type="ECO:0000259" key="1">
    <source>
        <dbReference type="Pfam" id="PF22505"/>
    </source>
</evidence>